<dbReference type="SUPFAM" id="SSF57603">
    <property type="entry name" value="FnI-like domain"/>
    <property type="match status" value="1"/>
</dbReference>
<evidence type="ECO:0000313" key="5">
    <source>
        <dbReference type="Proteomes" id="UP001474421"/>
    </source>
</evidence>
<protein>
    <submittedName>
        <fullName evidence="4">Col2a1: Collagen alpha-1</fullName>
    </submittedName>
</protein>
<feature type="domain" description="VWFC" evidence="3">
    <location>
        <begin position="35"/>
        <end position="93"/>
    </location>
</feature>
<dbReference type="SMART" id="SM00214">
    <property type="entry name" value="VWC"/>
    <property type="match status" value="1"/>
</dbReference>
<dbReference type="PANTHER" id="PTHR24637">
    <property type="entry name" value="COLLAGEN"/>
    <property type="match status" value="1"/>
</dbReference>
<dbReference type="AlphaFoldDB" id="A0AAW1C114"/>
<evidence type="ECO:0000313" key="4">
    <source>
        <dbReference type="EMBL" id="KAK9407373.1"/>
    </source>
</evidence>
<reference evidence="4 5" key="1">
    <citation type="journal article" date="2024" name="Proc. Natl. Acad. Sci. U.S.A.">
        <title>The genetic regulatory architecture and epigenomic basis for age-related changes in rattlesnake venom.</title>
        <authorList>
            <person name="Hogan M.P."/>
            <person name="Holding M.L."/>
            <person name="Nystrom G.S."/>
            <person name="Colston T.J."/>
            <person name="Bartlett D.A."/>
            <person name="Mason A.J."/>
            <person name="Ellsworth S.A."/>
            <person name="Rautsaw R.M."/>
            <person name="Lawrence K.C."/>
            <person name="Strickland J.L."/>
            <person name="He B."/>
            <person name="Fraser P."/>
            <person name="Margres M.J."/>
            <person name="Gilbert D.M."/>
            <person name="Gibbs H.L."/>
            <person name="Parkinson C.L."/>
            <person name="Rokyta D.R."/>
        </authorList>
    </citation>
    <scope>NUCLEOTIDE SEQUENCE [LARGE SCALE GENOMIC DNA]</scope>
    <source>
        <strain evidence="4">DRR0105</strain>
    </source>
</reference>
<evidence type="ECO:0000256" key="1">
    <source>
        <dbReference type="SAM" id="MobiDB-lite"/>
    </source>
</evidence>
<dbReference type="PANTHER" id="PTHR24637:SF420">
    <property type="entry name" value="NEMATODE CUTICLE COLLAGEN N-TERMINAL DOMAIN-CONTAINING PROTEIN"/>
    <property type="match status" value="1"/>
</dbReference>
<dbReference type="Gene3D" id="1.20.5.320">
    <property type="entry name" value="6-Phosphogluconate Dehydrogenase, domain 3"/>
    <property type="match status" value="1"/>
</dbReference>
<feature type="region of interest" description="Disordered" evidence="1">
    <location>
        <begin position="96"/>
        <end position="186"/>
    </location>
</feature>
<keyword evidence="4" id="KW-0176">Collagen</keyword>
<keyword evidence="2" id="KW-0732">Signal</keyword>
<feature type="compositionally biased region" description="Basic and acidic residues" evidence="1">
    <location>
        <begin position="137"/>
        <end position="158"/>
    </location>
</feature>
<feature type="chain" id="PRO_5043609512" evidence="2">
    <location>
        <begin position="27"/>
        <end position="239"/>
    </location>
</feature>
<dbReference type="PROSITE" id="PS01208">
    <property type="entry name" value="VWFC_1"/>
    <property type="match status" value="1"/>
</dbReference>
<keyword evidence="5" id="KW-1185">Reference proteome</keyword>
<evidence type="ECO:0000259" key="3">
    <source>
        <dbReference type="PROSITE" id="PS50184"/>
    </source>
</evidence>
<name>A0AAW1C114_CROAD</name>
<evidence type="ECO:0000256" key="2">
    <source>
        <dbReference type="SAM" id="SignalP"/>
    </source>
</evidence>
<dbReference type="GO" id="GO:0005581">
    <property type="term" value="C:collagen trimer"/>
    <property type="evidence" value="ECO:0007669"/>
    <property type="project" value="UniProtKB-KW"/>
</dbReference>
<dbReference type="Pfam" id="PF00093">
    <property type="entry name" value="VWC"/>
    <property type="match status" value="1"/>
</dbReference>
<dbReference type="Gene3D" id="2.10.70.10">
    <property type="entry name" value="Complement Module, domain 1"/>
    <property type="match status" value="1"/>
</dbReference>
<dbReference type="InterPro" id="IPR001007">
    <property type="entry name" value="VWF_dom"/>
</dbReference>
<proteinExistence type="predicted"/>
<gene>
    <name evidence="4" type="ORF">NXF25_006147</name>
</gene>
<dbReference type="EMBL" id="JAOTOJ010000002">
    <property type="protein sequence ID" value="KAK9407373.1"/>
    <property type="molecule type" value="Genomic_DNA"/>
</dbReference>
<accession>A0AAW1C114</accession>
<organism evidence="4 5">
    <name type="scientific">Crotalus adamanteus</name>
    <name type="common">Eastern diamondback rattlesnake</name>
    <dbReference type="NCBI Taxonomy" id="8729"/>
    <lineage>
        <taxon>Eukaryota</taxon>
        <taxon>Metazoa</taxon>
        <taxon>Chordata</taxon>
        <taxon>Craniata</taxon>
        <taxon>Vertebrata</taxon>
        <taxon>Euteleostomi</taxon>
        <taxon>Lepidosauria</taxon>
        <taxon>Squamata</taxon>
        <taxon>Bifurcata</taxon>
        <taxon>Unidentata</taxon>
        <taxon>Episquamata</taxon>
        <taxon>Toxicofera</taxon>
        <taxon>Serpentes</taxon>
        <taxon>Colubroidea</taxon>
        <taxon>Viperidae</taxon>
        <taxon>Crotalinae</taxon>
        <taxon>Crotalus</taxon>
    </lineage>
</organism>
<feature type="compositionally biased region" description="Pro residues" evidence="1">
    <location>
        <begin position="162"/>
        <end position="176"/>
    </location>
</feature>
<comment type="caution">
    <text evidence="4">The sequence shown here is derived from an EMBL/GenBank/DDBJ whole genome shotgun (WGS) entry which is preliminary data.</text>
</comment>
<dbReference type="Proteomes" id="UP001474421">
    <property type="component" value="Unassembled WGS sequence"/>
</dbReference>
<dbReference type="FunFam" id="2.10.70.10:FF:000013">
    <property type="entry name" value="Collagen, type I, alpha 1"/>
    <property type="match status" value="1"/>
</dbReference>
<sequence length="239" mass="24861">MFSFVDSRTLVLLAATQVILLAVVNCQNEDIQEAGSCVQNGQRYSDKDVWKPEPCQICVCDTGTVLCDDIFCEEMRDCPSPEIAFGECCPTCPTDQSTASGLQPGPKGQKGEPGDIKNVVGPRGPPGPQGPSGEQGPRGERGEKGEKGVLGPRGRDGEPGTPGNPGPAGPPGPPGSPGLGGNFAAQMAGGFDEKAGGGGAQMGVMQGPMVRIRKISILLEYSTDFISTYGSWPNILQRI</sequence>
<feature type="signal peptide" evidence="2">
    <location>
        <begin position="1"/>
        <end position="26"/>
    </location>
</feature>
<dbReference type="PROSITE" id="PS50184">
    <property type="entry name" value="VWFC_2"/>
    <property type="match status" value="1"/>
</dbReference>